<dbReference type="AlphaFoldDB" id="A0A7W7RH19"/>
<name>A0A7W7RH19_9ACTN</name>
<protein>
    <submittedName>
        <fullName evidence="2">Uncharacterized protein</fullName>
    </submittedName>
</protein>
<proteinExistence type="predicted"/>
<gene>
    <name evidence="2" type="ORF">F4561_002121</name>
</gene>
<feature type="region of interest" description="Disordered" evidence="1">
    <location>
        <begin position="1"/>
        <end position="48"/>
    </location>
</feature>
<organism evidence="2 3">
    <name type="scientific">Lipingzhangella halophila</name>
    <dbReference type="NCBI Taxonomy" id="1783352"/>
    <lineage>
        <taxon>Bacteria</taxon>
        <taxon>Bacillati</taxon>
        <taxon>Actinomycetota</taxon>
        <taxon>Actinomycetes</taxon>
        <taxon>Streptosporangiales</taxon>
        <taxon>Nocardiopsidaceae</taxon>
        <taxon>Lipingzhangella</taxon>
    </lineage>
</organism>
<comment type="caution">
    <text evidence="2">The sequence shown here is derived from an EMBL/GenBank/DDBJ whole genome shotgun (WGS) entry which is preliminary data.</text>
</comment>
<accession>A0A7W7RH19</accession>
<evidence type="ECO:0000313" key="2">
    <source>
        <dbReference type="EMBL" id="MBB4931301.1"/>
    </source>
</evidence>
<evidence type="ECO:0000256" key="1">
    <source>
        <dbReference type="SAM" id="MobiDB-lite"/>
    </source>
</evidence>
<dbReference type="EMBL" id="JACHJT010000001">
    <property type="protein sequence ID" value="MBB4931301.1"/>
    <property type="molecule type" value="Genomic_DNA"/>
</dbReference>
<reference evidence="2 3" key="1">
    <citation type="submission" date="2020-08" db="EMBL/GenBank/DDBJ databases">
        <title>Sequencing the genomes of 1000 actinobacteria strains.</title>
        <authorList>
            <person name="Klenk H.-P."/>
        </authorList>
    </citation>
    <scope>NUCLEOTIDE SEQUENCE [LARGE SCALE GENOMIC DNA]</scope>
    <source>
        <strain evidence="2 3">DSM 102030</strain>
    </source>
</reference>
<dbReference type="Proteomes" id="UP000523007">
    <property type="component" value="Unassembled WGS sequence"/>
</dbReference>
<keyword evidence="3" id="KW-1185">Reference proteome</keyword>
<evidence type="ECO:0000313" key="3">
    <source>
        <dbReference type="Proteomes" id="UP000523007"/>
    </source>
</evidence>
<dbReference type="RefSeq" id="WP_184577300.1">
    <property type="nucleotide sequence ID" value="NZ_JACHJT010000001.1"/>
</dbReference>
<sequence>MQRFDQVADHAIGTEPLQTRAPGDRVTLPEPRPQRRHPLPPLAPQERANQQRIAATLVTDGGNITDVGQGKTIAINALAERMRSATPEVALAALGLNVGTDMVNRLGFEPPDLAARPHPFKKHCLDPQHHIPSAAAEQVPARRGGEVGGRRTAAPARQGREGAAIRCSGAREGTPRLRTPGEGAS</sequence>
<feature type="region of interest" description="Disordered" evidence="1">
    <location>
        <begin position="136"/>
        <end position="185"/>
    </location>
</feature>